<evidence type="ECO:0000313" key="3">
    <source>
        <dbReference type="Proteomes" id="UP000323671"/>
    </source>
</evidence>
<dbReference type="EMBL" id="CP022579">
    <property type="protein sequence ID" value="QEL66101.1"/>
    <property type="molecule type" value="Genomic_DNA"/>
</dbReference>
<feature type="chain" id="PRO_5022699335" description="Lipoprotein" evidence="1">
    <location>
        <begin position="21"/>
        <end position="220"/>
    </location>
</feature>
<keyword evidence="1" id="KW-0732">Signal</keyword>
<organism evidence="2 3">
    <name type="scientific">Oryzomicrobium terrae</name>
    <dbReference type="NCBI Taxonomy" id="1735038"/>
    <lineage>
        <taxon>Bacteria</taxon>
        <taxon>Pseudomonadati</taxon>
        <taxon>Pseudomonadota</taxon>
        <taxon>Betaproteobacteria</taxon>
        <taxon>Rhodocyclales</taxon>
        <taxon>Rhodocyclaceae</taxon>
        <taxon>Oryzomicrobium</taxon>
    </lineage>
</organism>
<dbReference type="InterPro" id="IPR008517">
    <property type="entry name" value="GNA1162-like"/>
</dbReference>
<protein>
    <recommendedName>
        <fullName evidence="4">Lipoprotein</fullName>
    </recommendedName>
</protein>
<evidence type="ECO:0000256" key="1">
    <source>
        <dbReference type="SAM" id="SignalP"/>
    </source>
</evidence>
<evidence type="ECO:0008006" key="4">
    <source>
        <dbReference type="Google" id="ProtNLM"/>
    </source>
</evidence>
<gene>
    <name evidence="2" type="ORF">OTERR_26250</name>
</gene>
<proteinExistence type="predicted"/>
<feature type="signal peptide" evidence="1">
    <location>
        <begin position="1"/>
        <end position="20"/>
    </location>
</feature>
<dbReference type="Gene3D" id="3.40.50.10610">
    <property type="entry name" value="ABC-type transport auxiliary lipoprotein component"/>
    <property type="match status" value="1"/>
</dbReference>
<dbReference type="RefSeq" id="WP_149426079.1">
    <property type="nucleotide sequence ID" value="NZ_CP022579.1"/>
</dbReference>
<keyword evidence="3" id="KW-1185">Reference proteome</keyword>
<dbReference type="Pfam" id="PF05643">
    <property type="entry name" value="GNA1162-like"/>
    <property type="match status" value="1"/>
</dbReference>
<dbReference type="AlphaFoldDB" id="A0A5C1EAU2"/>
<dbReference type="KEGG" id="otr:OTERR_26250"/>
<evidence type="ECO:0000313" key="2">
    <source>
        <dbReference type="EMBL" id="QEL66101.1"/>
    </source>
</evidence>
<dbReference type="Proteomes" id="UP000323671">
    <property type="component" value="Chromosome"/>
</dbReference>
<sequence>MRKSSLVLLAILALAVAACAPVQRKYDYKEFRAADPKSILIVPAINKSVDVDAPDYFLSTISRPIGERGYYVFPVNLTKRLMEDDGLSDADMVHANDPVVLGKMFGSDAIMYVSIERWDARYAVLSTVVTVDLAYTLKSAKTGQTLWKHREMRTFDSQAGNSGGGIAGLIAKAIVAAIEKASPRYIPLAQQANAGAVGRAGTGLPAGPQDPAYKSDISQF</sequence>
<dbReference type="PROSITE" id="PS51257">
    <property type="entry name" value="PROKAR_LIPOPROTEIN"/>
    <property type="match status" value="1"/>
</dbReference>
<name>A0A5C1EAU2_9RHOO</name>
<accession>A0A5C1EAU2</accession>
<reference evidence="2 3" key="1">
    <citation type="submission" date="2017-07" db="EMBL/GenBank/DDBJ databases">
        <title>Complete genome sequence of Oryzomicrobium terrae TPP412.</title>
        <authorList>
            <person name="Chiu L.-W."/>
            <person name="Lo K.-J."/>
            <person name="Tsai Y.-M."/>
            <person name="Lin S.-S."/>
            <person name="Kuo C.-H."/>
            <person name="Liu C.-T."/>
        </authorList>
    </citation>
    <scope>NUCLEOTIDE SEQUENCE [LARGE SCALE GENOMIC DNA]</scope>
    <source>
        <strain evidence="2 3">TPP412</strain>
    </source>
</reference>